<dbReference type="Proteomes" id="UP000321933">
    <property type="component" value="Unassembled WGS sequence"/>
</dbReference>
<feature type="transmembrane region" description="Helical" evidence="1">
    <location>
        <begin position="99"/>
        <end position="117"/>
    </location>
</feature>
<dbReference type="RefSeq" id="WP_148066040.1">
    <property type="nucleotide sequence ID" value="NZ_VRYZ01000014.1"/>
</dbReference>
<keyword evidence="1" id="KW-0812">Transmembrane</keyword>
<feature type="transmembrane region" description="Helical" evidence="1">
    <location>
        <begin position="66"/>
        <end position="84"/>
    </location>
</feature>
<keyword evidence="3" id="KW-1185">Reference proteome</keyword>
<accession>A0A5C8ZMD0</accession>
<gene>
    <name evidence="2" type="ORF">FVW59_19385</name>
</gene>
<comment type="caution">
    <text evidence="2">The sequence shown here is derived from an EMBL/GenBank/DDBJ whole genome shotgun (WGS) entry which is preliminary data.</text>
</comment>
<protein>
    <submittedName>
        <fullName evidence="2">Uncharacterized protein</fullName>
    </submittedName>
</protein>
<evidence type="ECO:0000313" key="3">
    <source>
        <dbReference type="Proteomes" id="UP000321933"/>
    </source>
</evidence>
<evidence type="ECO:0000313" key="2">
    <source>
        <dbReference type="EMBL" id="TXS88914.1"/>
    </source>
</evidence>
<evidence type="ECO:0000256" key="1">
    <source>
        <dbReference type="SAM" id="Phobius"/>
    </source>
</evidence>
<keyword evidence="1" id="KW-0472">Membrane</keyword>
<dbReference type="EMBL" id="VRYZ01000014">
    <property type="protein sequence ID" value="TXS88914.1"/>
    <property type="molecule type" value="Genomic_DNA"/>
</dbReference>
<proteinExistence type="predicted"/>
<reference evidence="2 3" key="1">
    <citation type="submission" date="2019-08" db="EMBL/GenBank/DDBJ databases">
        <title>Parahaliea maris sp. nov., isolated from the surface seawater.</title>
        <authorList>
            <person name="Liu Y."/>
        </authorList>
    </citation>
    <scope>NUCLEOTIDE SEQUENCE [LARGE SCALE GENOMIC DNA]</scope>
    <source>
        <strain evidence="2 3">S2-26</strain>
    </source>
</reference>
<sequence length="127" mass="13865">MGYLTLSVTLGLAVLMLLAVKAADYFIESIPHDAIPIVASVCAAILLAFALFFYIGGWIVKGHKGAFRVGIVLSIVWIFAWLLASDPFDSYGWDEPEAFFLGGLLPTILFWGVVWIAKGFREAPDPS</sequence>
<feature type="transmembrane region" description="Helical" evidence="1">
    <location>
        <begin position="38"/>
        <end position="59"/>
    </location>
</feature>
<name>A0A5C8ZMD0_9GAMM</name>
<keyword evidence="1" id="KW-1133">Transmembrane helix</keyword>
<dbReference type="AlphaFoldDB" id="A0A5C8ZMD0"/>
<organism evidence="2 3">
    <name type="scientific">Parahaliea aestuarii</name>
    <dbReference type="NCBI Taxonomy" id="1852021"/>
    <lineage>
        <taxon>Bacteria</taxon>
        <taxon>Pseudomonadati</taxon>
        <taxon>Pseudomonadota</taxon>
        <taxon>Gammaproteobacteria</taxon>
        <taxon>Cellvibrionales</taxon>
        <taxon>Halieaceae</taxon>
        <taxon>Parahaliea</taxon>
    </lineage>
</organism>